<dbReference type="PROSITE" id="PS50089">
    <property type="entry name" value="ZF_RING_2"/>
    <property type="match status" value="1"/>
</dbReference>
<evidence type="ECO:0000313" key="3">
    <source>
        <dbReference type="EMBL" id="RNF21160.1"/>
    </source>
</evidence>
<reference evidence="3 4" key="1">
    <citation type="journal article" date="2018" name="BMC Genomics">
        <title>Genomic comparison of Trypanosoma conorhini and Trypanosoma rangeli to Trypanosoma cruzi strains of high and low virulence.</title>
        <authorList>
            <person name="Bradwell K.R."/>
            <person name="Koparde V.N."/>
            <person name="Matveyev A.V."/>
            <person name="Serrano M.G."/>
            <person name="Alves J.M."/>
            <person name="Parikh H."/>
            <person name="Huang B."/>
            <person name="Lee V."/>
            <person name="Espinosa-Alvarez O."/>
            <person name="Ortiz P.A."/>
            <person name="Costa-Martins A.G."/>
            <person name="Teixeira M.M."/>
            <person name="Buck G.A."/>
        </authorList>
    </citation>
    <scope>NUCLEOTIDE SEQUENCE [LARGE SCALE GENOMIC DNA]</scope>
    <source>
        <strain evidence="3 4">025E</strain>
    </source>
</reference>
<organism evidence="3 4">
    <name type="scientific">Trypanosoma conorhini</name>
    <dbReference type="NCBI Taxonomy" id="83891"/>
    <lineage>
        <taxon>Eukaryota</taxon>
        <taxon>Discoba</taxon>
        <taxon>Euglenozoa</taxon>
        <taxon>Kinetoplastea</taxon>
        <taxon>Metakinetoplastina</taxon>
        <taxon>Trypanosomatida</taxon>
        <taxon>Trypanosomatidae</taxon>
        <taxon>Trypanosoma</taxon>
    </lineage>
</organism>
<evidence type="ECO:0000259" key="2">
    <source>
        <dbReference type="PROSITE" id="PS50089"/>
    </source>
</evidence>
<dbReference type="InterPro" id="IPR001841">
    <property type="entry name" value="Znf_RING"/>
</dbReference>
<keyword evidence="1" id="KW-0863">Zinc-finger</keyword>
<dbReference type="CDD" id="cd16448">
    <property type="entry name" value="RING-H2"/>
    <property type="match status" value="1"/>
</dbReference>
<dbReference type="Pfam" id="PF13639">
    <property type="entry name" value="zf-RING_2"/>
    <property type="match status" value="1"/>
</dbReference>
<name>A0A422PTX1_9TRYP</name>
<dbReference type="Proteomes" id="UP000284403">
    <property type="component" value="Unassembled WGS sequence"/>
</dbReference>
<dbReference type="SUPFAM" id="SSF57850">
    <property type="entry name" value="RING/U-box"/>
    <property type="match status" value="1"/>
</dbReference>
<keyword evidence="1" id="KW-0479">Metal-binding</keyword>
<gene>
    <name evidence="3" type="ORF">Tco025E_03603</name>
</gene>
<dbReference type="GeneID" id="40317214"/>
<comment type="caution">
    <text evidence="3">The sequence shown here is derived from an EMBL/GenBank/DDBJ whole genome shotgun (WGS) entry which is preliminary data.</text>
</comment>
<sequence length="458" mass="51174">MSSDFGVEALEVSAMSLLEHSRQLWQKIHALRQKAENVDKELFTDALHCSARCILGKLEASHAAADLWGGYLDCFTLALDSFGTVFAEDLLWECEDIFTALLNFPVEPKDLFQEYSSCLAIQQRTRKRTSTDYTAPTPPCPMLESMSWEVAVVPDIPHDEVRAYLDSLPPKLTFPLQRGMVLLCLSNPLPLPGANFVRYGFSCDTCHINNIQVGFQAVICGNGDKAVVRSEGRFSNAAYRIGFDICVGCAVYFYRDAVLRLSHAIEDCSRTFRVSPAADVKLHSFASEGNVAHLTVSFRPWGARPIVWIPKQKGPNPPADWRSAVRIESHLRYDPSLGDGGGYDYLCSICLQPLANDMAVLETMCGHCFHVDCAQEMLTMMDDRCPVCRRKYVFGTWFELGNRSNTYNVQFDCPADTTEFLLTVGALLTTNGEYDNPTNIAACRTMLFKTSLRYSFGC</sequence>
<feature type="domain" description="RING-type" evidence="2">
    <location>
        <begin position="347"/>
        <end position="389"/>
    </location>
</feature>
<dbReference type="OrthoDB" id="8062037at2759"/>
<accession>A0A422PTX1</accession>
<dbReference type="AlphaFoldDB" id="A0A422PTX1"/>
<proteinExistence type="predicted"/>
<dbReference type="SMART" id="SM00184">
    <property type="entry name" value="RING"/>
    <property type="match status" value="1"/>
</dbReference>
<keyword evidence="4" id="KW-1185">Reference proteome</keyword>
<evidence type="ECO:0000313" key="4">
    <source>
        <dbReference type="Proteomes" id="UP000284403"/>
    </source>
</evidence>
<dbReference type="InterPro" id="IPR013083">
    <property type="entry name" value="Znf_RING/FYVE/PHD"/>
</dbReference>
<dbReference type="Gene3D" id="3.30.40.10">
    <property type="entry name" value="Zinc/RING finger domain, C3HC4 (zinc finger)"/>
    <property type="match status" value="1"/>
</dbReference>
<dbReference type="GO" id="GO:0008270">
    <property type="term" value="F:zinc ion binding"/>
    <property type="evidence" value="ECO:0007669"/>
    <property type="project" value="UniProtKB-KW"/>
</dbReference>
<dbReference type="RefSeq" id="XP_029229446.1">
    <property type="nucleotide sequence ID" value="XM_029370521.1"/>
</dbReference>
<dbReference type="EMBL" id="MKKU01000163">
    <property type="protein sequence ID" value="RNF21160.1"/>
    <property type="molecule type" value="Genomic_DNA"/>
</dbReference>
<keyword evidence="1" id="KW-0862">Zinc</keyword>
<protein>
    <recommendedName>
        <fullName evidence="2">RING-type domain-containing protein</fullName>
    </recommendedName>
</protein>
<evidence type="ECO:0000256" key="1">
    <source>
        <dbReference type="PROSITE-ProRule" id="PRU00175"/>
    </source>
</evidence>